<accession>A0A3D4VAI5</accession>
<protein>
    <recommendedName>
        <fullName evidence="4">Outer membrane lipoprotein BamD-like domain-containing protein</fullName>
    </recommendedName>
</protein>
<evidence type="ECO:0000313" key="3">
    <source>
        <dbReference type="Proteomes" id="UP000264071"/>
    </source>
</evidence>
<evidence type="ECO:0000256" key="1">
    <source>
        <dbReference type="SAM" id="MobiDB-lite"/>
    </source>
</evidence>
<dbReference type="InterPro" id="IPR011990">
    <property type="entry name" value="TPR-like_helical_dom_sf"/>
</dbReference>
<organism evidence="2 3">
    <name type="scientific">Gemmatimonas aurantiaca</name>
    <dbReference type="NCBI Taxonomy" id="173480"/>
    <lineage>
        <taxon>Bacteria</taxon>
        <taxon>Pseudomonadati</taxon>
        <taxon>Gemmatimonadota</taxon>
        <taxon>Gemmatimonadia</taxon>
        <taxon>Gemmatimonadales</taxon>
        <taxon>Gemmatimonadaceae</taxon>
        <taxon>Gemmatimonas</taxon>
    </lineage>
</organism>
<evidence type="ECO:0008006" key="4">
    <source>
        <dbReference type="Google" id="ProtNLM"/>
    </source>
</evidence>
<dbReference type="Gene3D" id="1.25.10.10">
    <property type="entry name" value="Leucine-rich Repeat Variant"/>
    <property type="match status" value="2"/>
</dbReference>
<sequence>MNGRGGCCRISNWCCCRSSKRVDPRRKHSSHRRKRCAKPICSRECVRLSRRRRRLATWSTEETEHMAQDRISLALTRRTAARLTMLLLVSGVSADLLGAQSGGRVAPRPATPKAPVAAPEPMTAPTPPKPARAADDFYDLDYHMAELQAKRSTLMHLDAARMAAASAKMAAAGERLAVEVAANVAGVAALAPLAALQDELTGGFGINWSKSQRGYRTEAPEPWATQDMADSLYREGRKALSGDAYRKAADIFRSIRDRYPKSSYAPDAPYWEAFALQRLGGEANQRAALEALAYQQREYPKAATRGDASSLSARIEGVLGRRDATIANTLASRAQSATDGCPSAKDDERVDALNAVTQMDAERAMPILRKVLARREPCTQQLRRSAVWLVASRKQPESASILLNVARTDPDKEVREQAVFWMANVQSEESTNMLVELSKTGDDLELRKRAIYALSRSKSAKAASTLREIVLDTKEPEDLRGEALNWYLGSSAFAGGEDTMGFLKDVFGRADGMRFRSRVLSSIAARRTDDSRNFLVSVAINERESLDVRRSAVSNISSSSTWRLPVRTVTTSSSGQSVRTEVTASSSGQQLAGVTPAQQAAAAATALATVFDKATDLDIRRSALSSLANMRENAGVEKMIDVARNEKNLQLRRDAVSMLSRMKDPRAMALLQEIIDR</sequence>
<gene>
    <name evidence="2" type="ORF">DGD08_13070</name>
</gene>
<comment type="caution">
    <text evidence="2">The sequence shown here is derived from an EMBL/GenBank/DDBJ whole genome shotgun (WGS) entry which is preliminary data.</text>
</comment>
<dbReference type="AlphaFoldDB" id="A0A3D4VAI5"/>
<dbReference type="EMBL" id="DPIY01000010">
    <property type="protein sequence ID" value="HCT58129.1"/>
    <property type="molecule type" value="Genomic_DNA"/>
</dbReference>
<dbReference type="SMART" id="SM00567">
    <property type="entry name" value="EZ_HEAT"/>
    <property type="match status" value="6"/>
</dbReference>
<dbReference type="InterPro" id="IPR011989">
    <property type="entry name" value="ARM-like"/>
</dbReference>
<dbReference type="Gene3D" id="1.25.40.10">
    <property type="entry name" value="Tetratricopeptide repeat domain"/>
    <property type="match status" value="1"/>
</dbReference>
<name>A0A3D4VAI5_9BACT</name>
<dbReference type="InterPro" id="IPR016024">
    <property type="entry name" value="ARM-type_fold"/>
</dbReference>
<evidence type="ECO:0000313" key="2">
    <source>
        <dbReference type="EMBL" id="HCT58129.1"/>
    </source>
</evidence>
<dbReference type="InterPro" id="IPR004155">
    <property type="entry name" value="PBS_lyase_HEAT"/>
</dbReference>
<reference evidence="2 3" key="1">
    <citation type="journal article" date="2018" name="Nat. Biotechnol.">
        <title>A standardized bacterial taxonomy based on genome phylogeny substantially revises the tree of life.</title>
        <authorList>
            <person name="Parks D.H."/>
            <person name="Chuvochina M."/>
            <person name="Waite D.W."/>
            <person name="Rinke C."/>
            <person name="Skarshewski A."/>
            <person name="Chaumeil P.A."/>
            <person name="Hugenholtz P."/>
        </authorList>
    </citation>
    <scope>NUCLEOTIDE SEQUENCE [LARGE SCALE GENOMIC DNA]</scope>
    <source>
        <strain evidence="2">UBA8844</strain>
    </source>
</reference>
<dbReference type="SUPFAM" id="SSF48371">
    <property type="entry name" value="ARM repeat"/>
    <property type="match status" value="1"/>
</dbReference>
<dbReference type="Pfam" id="PF13646">
    <property type="entry name" value="HEAT_2"/>
    <property type="match status" value="1"/>
</dbReference>
<dbReference type="Proteomes" id="UP000264071">
    <property type="component" value="Unassembled WGS sequence"/>
</dbReference>
<proteinExistence type="predicted"/>
<feature type="region of interest" description="Disordered" evidence="1">
    <location>
        <begin position="102"/>
        <end position="131"/>
    </location>
</feature>